<evidence type="ECO:0000313" key="3">
    <source>
        <dbReference type="EMBL" id="KAL3678979.1"/>
    </source>
</evidence>
<dbReference type="Gene3D" id="3.60.10.10">
    <property type="entry name" value="Endonuclease/exonuclease/phosphatase"/>
    <property type="match status" value="1"/>
</dbReference>
<dbReference type="Pfam" id="PF13966">
    <property type="entry name" value="zf-RVT"/>
    <property type="match status" value="1"/>
</dbReference>
<feature type="region of interest" description="Disordered" evidence="1">
    <location>
        <begin position="377"/>
        <end position="400"/>
    </location>
</feature>
<dbReference type="InterPro" id="IPR026960">
    <property type="entry name" value="RVT-Znf"/>
</dbReference>
<organism evidence="3 4">
    <name type="scientific">Riccia sorocarpa</name>
    <dbReference type="NCBI Taxonomy" id="122646"/>
    <lineage>
        <taxon>Eukaryota</taxon>
        <taxon>Viridiplantae</taxon>
        <taxon>Streptophyta</taxon>
        <taxon>Embryophyta</taxon>
        <taxon>Marchantiophyta</taxon>
        <taxon>Marchantiopsida</taxon>
        <taxon>Marchantiidae</taxon>
        <taxon>Marchantiales</taxon>
        <taxon>Ricciaceae</taxon>
        <taxon>Riccia</taxon>
    </lineage>
</organism>
<keyword evidence="4" id="KW-1185">Reference proteome</keyword>
<dbReference type="SUPFAM" id="SSF56219">
    <property type="entry name" value="DNase I-like"/>
    <property type="match status" value="1"/>
</dbReference>
<evidence type="ECO:0000259" key="2">
    <source>
        <dbReference type="PROSITE" id="PS50878"/>
    </source>
</evidence>
<feature type="compositionally biased region" description="Basic and acidic residues" evidence="1">
    <location>
        <begin position="184"/>
        <end position="194"/>
    </location>
</feature>
<proteinExistence type="predicted"/>
<sequence>MGEWLKKPRHVGEPVRMGAPSSSGSWRDRVMLTPPNGQAITPNMARRIDLFNGRDAAVTLPNRLNVRNNVMFESSPRHDQEDRPRSQEDHRGENQTIAPAFAPPGNVREVQIPRSQSPEHVTARNAQFKHGTQSSPDRESQHYRVQDVEDSQGTTTPKAQGCSNLPSGTKTPTRVSPGGASWADKVDAEQKAQGEEEDINMSDLNSEKRGNQDYMEQRRWIREAKKEVTDAFSKIQELPEDPEREEVVIDHHFNTEEQLRIHAQKRRLEDCGVVFCTVDISHSRDTFTQWLYQEVENKTAVQVSHVKVLAPRHYLVILHSIEARDAVLAGGPCYMRQRIIYTTPWEPGFDTHRVLAKKMAVWFDLLNVDPMMEGMQEDGFKEVGGTSKNKTTEKEGLPEQSNMFEALGDEAAVDAAMKGDLWGRYPDDSSSELQKEPPQGVDTREWEEEQRQRLSEDSTDKGATVPDLNITPKEGRQSKAEKKKGKKARQREKRRKEGKGTKIMAIQELKTRERQVEFNLKTLMPGATVVVDYAANEAGGAALIVHESLQVTERGVNGARNGAWACIQIEGRQIYVASIYGPHNSEEKIKFFRWLKGLGDEKDWIWIGDWNMVLKQEDASGPSPLLKGSPLQAWNEVEIHWHLEDTYNIAMKKSGPRFTRQVTRGERLDQSRLDRAYINKSASWITEVLREAHDGTDALSDHNPVVVEVSIGSHRNARKKRKKEVYTKMDVDTLRHPERRRQIRDAWEEGWGMSTDPTIAWELVWGKAREQFKRFHKEDRERLSQLRVQQEALGELREKIQEGATDEEINTYRSLERSVHEAELLEASILRRRSRIRWTQAGDTNSKYFYSCFKAKQDQEKITFLENDHGHRIEDEDQVLGMVHGYYENLYSQTPEEQGARAERAEVLDLLDRGVTLEENNMLAEVPGGREILELVDALPKDKVPGEDGLTAEVLRESWEWTGDRCTLFIQEVWTHQNLPRNNKTAVVKLLPKSRECHLLKNWRSISLLSLSYKLIGRILANRLKRILPRLVDIDQTGFVEGRSIMDNVLSLKLCQDLTNVTGEPAVFCKLDFEKAFDRVKHSFLWDTLGKLSFSWKFIQLTQMLVSNGRAKVYINGRFTPTFSLQRGVRQGCLISPLLFAISTQPLMRLLRDNEQKGNLQGVSIPKGRPIMHKLFADDSGICIAATETNFLALKQIITRFEGVSGAKLNLGKSVILPMVLDRATPWLSNTGCRILSKKEEVRYLGCLVGDEVEDEALQKDLVERFSQKLHHWTNRFLSWPSKVTLARHILRALPVYQLLGLGLPEAGFKKLEVVCRTFIWGTAGDGRAKTTLISWQRTTTQKTNGGLGFRTFKDTASILKMKYVTRLLQGEQSEWSTMMRFLIHQEMKKRVKGKEYRWWSVEEGLLLLPTIPAPKGSVVRHFVKAWMKFREFLCFNESDWSLPGSITMSQLGALTRRYCTDYIMNEKVLIPLLRKLKCTSLMHLRDSSGQWLNIRSELGRKGFTLTTLQRSELDKFQRWLQKDNTDASTLQSSTSWNWKGDKKAWARWIRTSSFWSRLAGRAEIPENLSEKWRMGGDKFTWPTRWRMLWSNRASTRTKLWLWRTLKHGFFTGERAYKMGVDSGTCKRCNRTLETTEHLFWTCPKASEVWTKLRFRAEEVDAKFRIQTSVLATIDLAISNNKKCSALIHIVATTLQSIWRDRNSKIFNGKDTITPIEIVLHNARHEAEGTIKSGGPELT</sequence>
<feature type="region of interest" description="Disordered" evidence="1">
    <location>
        <begin position="69"/>
        <end position="200"/>
    </location>
</feature>
<accession>A0ABD3GP90</accession>
<feature type="compositionally biased region" description="Basic and acidic residues" evidence="1">
    <location>
        <begin position="449"/>
        <end position="460"/>
    </location>
</feature>
<dbReference type="Pfam" id="PF00078">
    <property type="entry name" value="RVT_1"/>
    <property type="match status" value="1"/>
</dbReference>
<evidence type="ECO:0000256" key="1">
    <source>
        <dbReference type="SAM" id="MobiDB-lite"/>
    </source>
</evidence>
<feature type="compositionally biased region" description="Basic residues" evidence="1">
    <location>
        <begin position="481"/>
        <end position="497"/>
    </location>
</feature>
<dbReference type="Proteomes" id="UP001633002">
    <property type="component" value="Unassembled WGS sequence"/>
</dbReference>
<dbReference type="PANTHER" id="PTHR19446">
    <property type="entry name" value="REVERSE TRANSCRIPTASES"/>
    <property type="match status" value="1"/>
</dbReference>
<feature type="compositionally biased region" description="Basic and acidic residues" evidence="1">
    <location>
        <begin position="136"/>
        <end position="147"/>
    </location>
</feature>
<protein>
    <recommendedName>
        <fullName evidence="2">Reverse transcriptase domain-containing protein</fullName>
    </recommendedName>
</protein>
<reference evidence="3 4" key="1">
    <citation type="submission" date="2024-09" db="EMBL/GenBank/DDBJ databases">
        <title>Chromosome-scale assembly of Riccia sorocarpa.</title>
        <authorList>
            <person name="Paukszto L."/>
        </authorList>
    </citation>
    <scope>NUCLEOTIDE SEQUENCE [LARGE SCALE GENOMIC DNA]</scope>
    <source>
        <strain evidence="3">LP-2024</strain>
        <tissue evidence="3">Aerial parts of the thallus</tissue>
    </source>
</reference>
<feature type="compositionally biased region" description="Basic and acidic residues" evidence="1">
    <location>
        <begin position="75"/>
        <end position="93"/>
    </location>
</feature>
<name>A0ABD3GP90_9MARC</name>
<dbReference type="InterPro" id="IPR036691">
    <property type="entry name" value="Endo/exonu/phosph_ase_sf"/>
</dbReference>
<feature type="region of interest" description="Disordered" evidence="1">
    <location>
        <begin position="1"/>
        <end position="38"/>
    </location>
</feature>
<feature type="compositionally biased region" description="Polar residues" evidence="1">
    <location>
        <begin position="151"/>
        <end position="174"/>
    </location>
</feature>
<dbReference type="PROSITE" id="PS50878">
    <property type="entry name" value="RT_POL"/>
    <property type="match status" value="1"/>
</dbReference>
<gene>
    <name evidence="3" type="ORF">R1sor_021935</name>
</gene>
<feature type="domain" description="Reverse transcriptase" evidence="2">
    <location>
        <begin position="972"/>
        <end position="1249"/>
    </location>
</feature>
<feature type="region of interest" description="Disordered" evidence="1">
    <location>
        <begin position="420"/>
        <end position="501"/>
    </location>
</feature>
<dbReference type="CDD" id="cd01650">
    <property type="entry name" value="RT_nLTR_like"/>
    <property type="match status" value="1"/>
</dbReference>
<evidence type="ECO:0000313" key="4">
    <source>
        <dbReference type="Proteomes" id="UP001633002"/>
    </source>
</evidence>
<dbReference type="InterPro" id="IPR000477">
    <property type="entry name" value="RT_dom"/>
</dbReference>
<feature type="compositionally biased region" description="Basic and acidic residues" evidence="1">
    <location>
        <begin position="1"/>
        <end position="13"/>
    </location>
</feature>
<comment type="caution">
    <text evidence="3">The sequence shown here is derived from an EMBL/GenBank/DDBJ whole genome shotgun (WGS) entry which is preliminary data.</text>
</comment>
<dbReference type="EMBL" id="JBJQOH010000007">
    <property type="protein sequence ID" value="KAL3678979.1"/>
    <property type="molecule type" value="Genomic_DNA"/>
</dbReference>